<dbReference type="STRING" id="180332.GCA_000797495_04194"/>
<feature type="transmembrane region" description="Helical" evidence="5">
    <location>
        <begin position="295"/>
        <end position="315"/>
    </location>
</feature>
<keyword evidence="5" id="KW-0472">Membrane</keyword>
<dbReference type="Pfam" id="PF06580">
    <property type="entry name" value="His_kinase"/>
    <property type="match status" value="1"/>
</dbReference>
<keyword evidence="5" id="KW-0812">Transmembrane</keyword>
<protein>
    <submittedName>
        <fullName evidence="7">Putative sensor-like histidine kinase</fullName>
        <ecNumber evidence="7">2.7.13.3</ecNumber>
    </submittedName>
</protein>
<dbReference type="GO" id="GO:0000155">
    <property type="term" value="F:phosphorelay sensor kinase activity"/>
    <property type="evidence" value="ECO:0007669"/>
    <property type="project" value="InterPro"/>
</dbReference>
<comment type="caution">
    <text evidence="7">The sequence shown here is derived from an EMBL/GenBank/DDBJ whole genome shotgun (WGS) entry which is preliminary data.</text>
</comment>
<dbReference type="SMART" id="SM00387">
    <property type="entry name" value="HATPase_c"/>
    <property type="match status" value="1"/>
</dbReference>
<comment type="subcellular location">
    <subcellularLocation>
        <location evidence="1">Membrane</location>
    </subcellularLocation>
</comment>
<feature type="domain" description="HAMP" evidence="6">
    <location>
        <begin position="317"/>
        <end position="369"/>
    </location>
</feature>
<dbReference type="Gene3D" id="6.10.340.10">
    <property type="match status" value="1"/>
</dbReference>
<dbReference type="GO" id="GO:0016020">
    <property type="term" value="C:membrane"/>
    <property type="evidence" value="ECO:0007669"/>
    <property type="project" value="UniProtKB-SubCell"/>
</dbReference>
<keyword evidence="3 7" id="KW-0808">Transferase</keyword>
<dbReference type="EMBL" id="QGQD01000015">
    <property type="protein sequence ID" value="TLD02412.1"/>
    <property type="molecule type" value="Genomic_DNA"/>
</dbReference>
<dbReference type="AlphaFoldDB" id="A0A4U8QBG9"/>
<evidence type="ECO:0000256" key="1">
    <source>
        <dbReference type="ARBA" id="ARBA00004370"/>
    </source>
</evidence>
<proteinExistence type="predicted"/>
<dbReference type="InterPro" id="IPR036890">
    <property type="entry name" value="HATPase_C_sf"/>
</dbReference>
<dbReference type="SUPFAM" id="SSF55874">
    <property type="entry name" value="ATPase domain of HSP90 chaperone/DNA topoisomerase II/histidine kinase"/>
    <property type="match status" value="1"/>
</dbReference>
<dbReference type="PANTHER" id="PTHR34220">
    <property type="entry name" value="SENSOR HISTIDINE KINASE YPDA"/>
    <property type="match status" value="1"/>
</dbReference>
<dbReference type="PROSITE" id="PS50885">
    <property type="entry name" value="HAMP"/>
    <property type="match status" value="1"/>
</dbReference>
<dbReference type="RefSeq" id="WP_161597269.1">
    <property type="nucleotide sequence ID" value="NZ_QGQD01000015.1"/>
</dbReference>
<dbReference type="Pfam" id="PF02518">
    <property type="entry name" value="HATPase_c"/>
    <property type="match status" value="1"/>
</dbReference>
<dbReference type="InterPro" id="IPR003660">
    <property type="entry name" value="HAMP_dom"/>
</dbReference>
<evidence type="ECO:0000313" key="7">
    <source>
        <dbReference type="EMBL" id="TLD02412.1"/>
    </source>
</evidence>
<keyword evidence="5" id="KW-1133">Transmembrane helix</keyword>
<feature type="transmembrane region" description="Helical" evidence="5">
    <location>
        <begin position="20"/>
        <end position="41"/>
    </location>
</feature>
<keyword evidence="4 7" id="KW-0418">Kinase</keyword>
<evidence type="ECO:0000256" key="2">
    <source>
        <dbReference type="ARBA" id="ARBA00022553"/>
    </source>
</evidence>
<sequence>MKLKDKLQSLFSKTKVQRQLYTIFFAAILIPVTVIGIILLLNTQKLLTNHYENQIESDNLRIKSIMFDLTTNIYNLSEDLTFDANLQKLLGTNYPSPVDSRTACGNYKRIQSILKNETSLADLKIYTLNKTIEDYDRILFASDETRETDWFQKASRQSNIFWKVKKRTDQFSNEYYELTLYRKIPLPDTKSYAVLAMTISTNYLKNRIENNTLTTILSVNQEPVFYSSDRSLVGSPLGVPVDYSNGFYQYLGENELNAEKCLSAVSTLTPYQSDDILYLTSLNFQAYPYINKVTLTYGIIILLILFVPTGIIYLFTKYFSARVVILRSAMHQASNGDYDIIDSFKGDDELSEAFQDLKVMIEKIKDNESQMYEAQIKEQEITNRQQQMEFKMLASQINPHFLYNTLETIRMKSLTAGNREVATAIKLLGKSMRYVLENTGTSSTTLKKEMDYIETYLSIQKLRFHERVNYKIQIEPGTDISDFQILPLLLQPIVENAILHGLEGVEENGQIIIHIGTMDDEYLCIDIFDNGEGMTAQELEKMISNINNHDKASADSIGLYNINQRIKLCYGSSYGLTVKSRKTEGTLVSLQLPLTNIQGE</sequence>
<gene>
    <name evidence="7" type="ORF">DSM106044_00654</name>
</gene>
<dbReference type="EC" id="2.7.13.3" evidence="7"/>
<evidence type="ECO:0000256" key="3">
    <source>
        <dbReference type="ARBA" id="ARBA00022679"/>
    </source>
</evidence>
<accession>A0A4U8QBG9</accession>
<evidence type="ECO:0000259" key="6">
    <source>
        <dbReference type="PROSITE" id="PS50885"/>
    </source>
</evidence>
<name>A0A4U8QBG9_9FIRM</name>
<dbReference type="Proteomes" id="UP000306509">
    <property type="component" value="Unassembled WGS sequence"/>
</dbReference>
<dbReference type="InterPro" id="IPR003594">
    <property type="entry name" value="HATPase_dom"/>
</dbReference>
<evidence type="ECO:0000256" key="4">
    <source>
        <dbReference type="ARBA" id="ARBA00022777"/>
    </source>
</evidence>
<dbReference type="InterPro" id="IPR050640">
    <property type="entry name" value="Bact_2-comp_sensor_kinase"/>
</dbReference>
<dbReference type="InterPro" id="IPR010559">
    <property type="entry name" value="Sig_transdc_His_kin_internal"/>
</dbReference>
<organism evidence="7 8">
    <name type="scientific">Robinsoniella peoriensis</name>
    <dbReference type="NCBI Taxonomy" id="180332"/>
    <lineage>
        <taxon>Bacteria</taxon>
        <taxon>Bacillati</taxon>
        <taxon>Bacillota</taxon>
        <taxon>Clostridia</taxon>
        <taxon>Lachnospirales</taxon>
        <taxon>Lachnospiraceae</taxon>
        <taxon>Robinsoniella</taxon>
    </lineage>
</organism>
<reference evidence="7 8" key="1">
    <citation type="journal article" date="2019" name="Anaerobe">
        <title>Detection of Robinsoniella peoriensis in multiple bone samples of a trauma patient.</title>
        <authorList>
            <person name="Schrottner P."/>
            <person name="Hartwich K."/>
            <person name="Bunk B."/>
            <person name="Schober I."/>
            <person name="Helbig S."/>
            <person name="Rudolph W.W."/>
            <person name="Gunzer F."/>
        </authorList>
    </citation>
    <scope>NUCLEOTIDE SEQUENCE [LARGE SCALE GENOMIC DNA]</scope>
    <source>
        <strain evidence="7 8">DSM 106044</strain>
    </source>
</reference>
<evidence type="ECO:0000313" key="8">
    <source>
        <dbReference type="Proteomes" id="UP000306509"/>
    </source>
</evidence>
<dbReference type="Gene3D" id="3.30.565.10">
    <property type="entry name" value="Histidine kinase-like ATPase, C-terminal domain"/>
    <property type="match status" value="1"/>
</dbReference>
<keyword evidence="8" id="KW-1185">Reference proteome</keyword>
<dbReference type="PANTHER" id="PTHR34220:SF7">
    <property type="entry name" value="SENSOR HISTIDINE KINASE YPDA"/>
    <property type="match status" value="1"/>
</dbReference>
<evidence type="ECO:0000256" key="5">
    <source>
        <dbReference type="SAM" id="Phobius"/>
    </source>
</evidence>
<keyword evidence="2" id="KW-0597">Phosphoprotein</keyword>